<proteinExistence type="predicted"/>
<sequence>MSTIKITPEQLHHVSTQVEQARQQLEQIRGELTRQIMFVRLMWMGATQERFFYEFERSGSILDKALESMVNTSKELKDIATRFEDADAQSVSLGGAAGAVGAAAMMTNSSGTGSGDKGYRMAHVNFYGRWMWLPVNENGVADQASLQAYEKDQGHLDFNKMQAVNVEPPGEDIFALQIKAFELGIDPFSGRPVSEDYAKWMVISLKAGQIFMGFQMIRGSIPGRQGPLRLPSSHPSVKKMKGYIEEAEQAKRKSSEKAGSANGGNGKGTLNVNQKFPTRLIDMGTEGYIIDRVSDLKQRLSNSALNKSGANFGYMEVSIPNIKTEFYAHSQVNGSPPAHQPNMNYDGFSFKPETIRYPAIDAPNKQGDMIPRDRDTEYKMINDLANKLGPPSTNIKGRIKLFTENDTCISCNDLIYNFTKDYPGIKVEVIHNNDVKIPKKSS</sequence>
<feature type="compositionally biased region" description="Basic and acidic residues" evidence="1">
    <location>
        <begin position="246"/>
        <end position="256"/>
    </location>
</feature>
<dbReference type="Pfam" id="PF06013">
    <property type="entry name" value="WXG100"/>
    <property type="match status" value="1"/>
</dbReference>
<dbReference type="RefSeq" id="WP_307212423.1">
    <property type="nucleotide sequence ID" value="NZ_JAUSTI010000001.1"/>
</dbReference>
<dbReference type="NCBIfam" id="TIGR03930">
    <property type="entry name" value="WXG100_ESAT6"/>
    <property type="match status" value="1"/>
</dbReference>
<evidence type="ECO:0000313" key="3">
    <source>
        <dbReference type="Proteomes" id="UP001233836"/>
    </source>
</evidence>
<dbReference type="SUPFAM" id="SSF140453">
    <property type="entry name" value="EsxAB dimer-like"/>
    <property type="match status" value="1"/>
</dbReference>
<dbReference type="EMBL" id="JAUSTI010000001">
    <property type="protein sequence ID" value="MDQ0168909.1"/>
    <property type="molecule type" value="Genomic_DNA"/>
</dbReference>
<feature type="region of interest" description="Disordered" evidence="1">
    <location>
        <begin position="246"/>
        <end position="271"/>
    </location>
</feature>
<dbReference type="InterPro" id="IPR010310">
    <property type="entry name" value="T7SS_ESAT-6-like"/>
</dbReference>
<evidence type="ECO:0000313" key="2">
    <source>
        <dbReference type="EMBL" id="MDQ0168909.1"/>
    </source>
</evidence>
<dbReference type="Pfam" id="PF14424">
    <property type="entry name" value="Toxin-deaminase"/>
    <property type="match status" value="1"/>
</dbReference>
<comment type="caution">
    <text evidence="2">The sequence shown here is derived from an EMBL/GenBank/DDBJ whole genome shotgun (WGS) entry which is preliminary data.</text>
</comment>
<dbReference type="Gene3D" id="1.10.287.850">
    <property type="entry name" value="HP0062-like domain"/>
    <property type="match status" value="1"/>
</dbReference>
<accession>A0ABT9W6N7</accession>
<gene>
    <name evidence="2" type="ORF">J2T19_000346</name>
</gene>
<evidence type="ECO:0000256" key="1">
    <source>
        <dbReference type="SAM" id="MobiDB-lite"/>
    </source>
</evidence>
<name>A0ABT9W6N7_9BACL</name>
<protein>
    <submittedName>
        <fullName evidence="2">WXG100 family type VII secretion target</fullName>
    </submittedName>
</protein>
<dbReference type="InterPro" id="IPR036689">
    <property type="entry name" value="ESAT-6-like_sf"/>
</dbReference>
<dbReference type="Proteomes" id="UP001233836">
    <property type="component" value="Unassembled WGS sequence"/>
</dbReference>
<organism evidence="2 3">
    <name type="scientific">Paenibacillus tundrae</name>
    <dbReference type="NCBI Taxonomy" id="528187"/>
    <lineage>
        <taxon>Bacteria</taxon>
        <taxon>Bacillati</taxon>
        <taxon>Bacillota</taxon>
        <taxon>Bacilli</taxon>
        <taxon>Bacillales</taxon>
        <taxon>Paenibacillaceae</taxon>
        <taxon>Paenibacillus</taxon>
    </lineage>
</organism>
<dbReference type="InterPro" id="IPR032721">
    <property type="entry name" value="Toxin-deaminase"/>
</dbReference>
<reference evidence="2 3" key="1">
    <citation type="submission" date="2023-07" db="EMBL/GenBank/DDBJ databases">
        <title>Sorghum-associated microbial communities from plants grown in Nebraska, USA.</title>
        <authorList>
            <person name="Schachtman D."/>
        </authorList>
    </citation>
    <scope>NUCLEOTIDE SEQUENCE [LARGE SCALE GENOMIC DNA]</scope>
    <source>
        <strain evidence="2 3">DS1314</strain>
    </source>
</reference>
<keyword evidence="3" id="KW-1185">Reference proteome</keyword>